<dbReference type="EMBL" id="CM047583">
    <property type="protein sequence ID" value="KAI9913830.1"/>
    <property type="molecule type" value="Genomic_DNA"/>
</dbReference>
<gene>
    <name evidence="1" type="ORF">PsorP6_006308</name>
</gene>
<name>A0ACC0W5C1_9STRA</name>
<organism evidence="1 2">
    <name type="scientific">Peronosclerospora sorghi</name>
    <dbReference type="NCBI Taxonomy" id="230839"/>
    <lineage>
        <taxon>Eukaryota</taxon>
        <taxon>Sar</taxon>
        <taxon>Stramenopiles</taxon>
        <taxon>Oomycota</taxon>
        <taxon>Peronosporomycetes</taxon>
        <taxon>Peronosporales</taxon>
        <taxon>Peronosporaceae</taxon>
        <taxon>Peronosclerospora</taxon>
    </lineage>
</organism>
<sequence length="246" mass="27618">MMAPAGSGAGDDHNDTARPRCPPPPPPPEKKRCKALERFQAHHELEYGLSISNLHPKTKEVEGVVCRFCQTFGREEKDGELRKRTANSKYFNAPFLQHPQRWQSYANLSAEDTKTYFDGIVPFKASLHAHFGQSETAIHFRIRRIIVDVVIGEMLFHPADVCDETKERALRTFTKGDQQVVVGGRNGIISTKSEYKTSNSSTWQSASLGIERPSDRLLHLSSLPMGRLGWLPLVALIGLRLRSTPE</sequence>
<evidence type="ECO:0000313" key="1">
    <source>
        <dbReference type="EMBL" id="KAI9913830.1"/>
    </source>
</evidence>
<protein>
    <submittedName>
        <fullName evidence="1">Uncharacterized protein</fullName>
    </submittedName>
</protein>
<keyword evidence="2" id="KW-1185">Reference proteome</keyword>
<dbReference type="Proteomes" id="UP001163321">
    <property type="component" value="Chromosome 4"/>
</dbReference>
<reference evidence="1 2" key="1">
    <citation type="journal article" date="2022" name="bioRxiv">
        <title>The genome of the oomycete Peronosclerospora sorghi, a cosmopolitan pathogen of maize and sorghum, is inflated with dispersed pseudogenes.</title>
        <authorList>
            <person name="Fletcher K."/>
            <person name="Martin F."/>
            <person name="Isakeit T."/>
            <person name="Cavanaugh K."/>
            <person name="Magill C."/>
            <person name="Michelmore R."/>
        </authorList>
    </citation>
    <scope>NUCLEOTIDE SEQUENCE [LARGE SCALE GENOMIC DNA]</scope>
    <source>
        <strain evidence="1">P6</strain>
    </source>
</reference>
<accession>A0ACC0W5C1</accession>
<proteinExistence type="predicted"/>
<comment type="caution">
    <text evidence="1">The sequence shown here is derived from an EMBL/GenBank/DDBJ whole genome shotgun (WGS) entry which is preliminary data.</text>
</comment>
<evidence type="ECO:0000313" key="2">
    <source>
        <dbReference type="Proteomes" id="UP001163321"/>
    </source>
</evidence>